<dbReference type="Gene3D" id="2.60.40.10">
    <property type="entry name" value="Immunoglobulins"/>
    <property type="match status" value="1"/>
</dbReference>
<evidence type="ECO:0000256" key="2">
    <source>
        <dbReference type="ARBA" id="ARBA00022801"/>
    </source>
</evidence>
<dbReference type="InterPro" id="IPR017853">
    <property type="entry name" value="GH"/>
</dbReference>
<dbReference type="Pfam" id="PF01915">
    <property type="entry name" value="Glyco_hydro_3_C"/>
    <property type="match status" value="1"/>
</dbReference>
<keyword evidence="7" id="KW-1185">Reference proteome</keyword>
<accession>A0AA41Q7D5</accession>
<dbReference type="InterPro" id="IPR036962">
    <property type="entry name" value="Glyco_hydro_3_N_sf"/>
</dbReference>
<dbReference type="PANTHER" id="PTHR42715">
    <property type="entry name" value="BETA-GLUCOSIDASE"/>
    <property type="match status" value="1"/>
</dbReference>
<keyword evidence="4" id="KW-0326">Glycosidase</keyword>
<dbReference type="SUPFAM" id="SSF56988">
    <property type="entry name" value="Anthrax protective antigen"/>
    <property type="match status" value="1"/>
</dbReference>
<dbReference type="InterPro" id="IPR002772">
    <property type="entry name" value="Glyco_hydro_3_C"/>
</dbReference>
<evidence type="ECO:0000256" key="1">
    <source>
        <dbReference type="ARBA" id="ARBA00005336"/>
    </source>
</evidence>
<evidence type="ECO:0000256" key="4">
    <source>
        <dbReference type="RuleBase" id="RU361161"/>
    </source>
</evidence>
<dbReference type="InterPro" id="IPR026891">
    <property type="entry name" value="Fn3-like"/>
</dbReference>
<proteinExistence type="inferred from homology"/>
<protein>
    <submittedName>
        <fullName evidence="6">Glycoside hydrolase family 3 C-terminal domain-containing protein</fullName>
    </submittedName>
</protein>
<dbReference type="SUPFAM" id="SSF52279">
    <property type="entry name" value="Beta-D-glucan exohydrolase, C-terminal domain"/>
    <property type="match status" value="1"/>
</dbReference>
<evidence type="ECO:0000259" key="5">
    <source>
        <dbReference type="SMART" id="SM01217"/>
    </source>
</evidence>
<dbReference type="SMART" id="SM01217">
    <property type="entry name" value="Fn3_like"/>
    <property type="match status" value="1"/>
</dbReference>
<dbReference type="InterPro" id="IPR019800">
    <property type="entry name" value="Glyco_hydro_3_AS"/>
</dbReference>
<dbReference type="InterPro" id="IPR001764">
    <property type="entry name" value="Glyco_hydro_3_N"/>
</dbReference>
<evidence type="ECO:0000313" key="7">
    <source>
        <dbReference type="Proteomes" id="UP001165378"/>
    </source>
</evidence>
<dbReference type="Proteomes" id="UP001165378">
    <property type="component" value="Unassembled WGS sequence"/>
</dbReference>
<name>A0AA41Q7D5_9ACTN</name>
<dbReference type="PRINTS" id="PR00133">
    <property type="entry name" value="GLHYDRLASE3"/>
</dbReference>
<comment type="similarity">
    <text evidence="1 4">Belongs to the glycosyl hydrolase 3 family.</text>
</comment>
<organism evidence="6 7">
    <name type="scientific">Yinghuangia soli</name>
    <dbReference type="NCBI Taxonomy" id="2908204"/>
    <lineage>
        <taxon>Bacteria</taxon>
        <taxon>Bacillati</taxon>
        <taxon>Actinomycetota</taxon>
        <taxon>Actinomycetes</taxon>
        <taxon>Kitasatosporales</taxon>
        <taxon>Streptomycetaceae</taxon>
        <taxon>Yinghuangia</taxon>
    </lineage>
</organism>
<comment type="caution">
    <text evidence="6">The sequence shown here is derived from an EMBL/GenBank/DDBJ whole genome shotgun (WGS) entry which is preliminary data.</text>
</comment>
<sequence length="822" mass="86690">MTIDTSDSTPETGIGDDELRGLVDRLSVEDKVRLIVGEDFWSLPELPQIGLRKLRVSDGPVGVRGVLWDERDTSLLFPSPTAQAAAWDPELARRVGFLMGAQARDKDIHVLLAPTVNMHRSPLGGRHFECYSEDPLLTAKVGVGFVEGVQSAGVGATIKHFVGNDSETERMSYNVQVDERVLREVYLAPFEAAVREARVWLIMSAYNRTNGTAMTENSRLQNDVLKDEWGFDGVVISDWGAVQTTEAAALGGTDIAMPGPVEEWGDAMVAAVREGRVPESVLDDKVIRILRLAARVGVLGDTAPRGDATTPADAVAQVRAIAARAMVLLENKGALPLDKSAVARVAVVGPNAVRMSAQGGGSAHVNPDHVVGIPEGLREAFGPDVELTVRAGAFTHRALPDMAPAASVHPESGEAGLRVEFFDAEGNSLGADHRLGSNLVFWPGSMPEGATVIVASARITPETDGTHLFDVRGIGGFELAADGAEHAFRLAADGHDIIENLLKPPLQRVEVPAKAGVPVDLSVRYTTDPAMEFAALGLGWEGPRLPEDEEMDAAVADAAAADVAIVVVGTTEDIESEGFDRRDLKLPGRTDELVARVAAANPNTIVVVNAGSPVLMPWRGDVAALLWAWLPGQEAGAALGDVLTGAAEPGGRLPTTYPAAEDDVPLLSTAVPEGGHVYAEPAIGYRLWALRGAVPAYPFGYGLGYTDWSYESAAVEGDAERGLTVDVTVANTGARDGREVVQVYLEPAGGELFGGPEPLRLVGFAPVEVPAGGTATVRVAVDAATLARWDTEAGGWTVVPGAYRVAAGRSSADLRVGTEITL</sequence>
<feature type="domain" description="Fibronectin type III-like" evidence="5">
    <location>
        <begin position="739"/>
        <end position="811"/>
    </location>
</feature>
<dbReference type="EMBL" id="JAKFHA010000036">
    <property type="protein sequence ID" value="MCF2532597.1"/>
    <property type="molecule type" value="Genomic_DNA"/>
</dbReference>
<dbReference type="InterPro" id="IPR036881">
    <property type="entry name" value="Glyco_hydro_3_C_sf"/>
</dbReference>
<evidence type="ECO:0000313" key="6">
    <source>
        <dbReference type="EMBL" id="MCF2532597.1"/>
    </source>
</evidence>
<reference evidence="6" key="1">
    <citation type="submission" date="2022-01" db="EMBL/GenBank/DDBJ databases">
        <title>Genome-Based Taxonomic Classification of the Phylum Actinobacteria.</title>
        <authorList>
            <person name="Gao Y."/>
        </authorList>
    </citation>
    <scope>NUCLEOTIDE SEQUENCE</scope>
    <source>
        <strain evidence="6">KLBMP 8922</strain>
    </source>
</reference>
<dbReference type="Gene3D" id="3.40.50.1700">
    <property type="entry name" value="Glycoside hydrolase family 3 C-terminal domain"/>
    <property type="match status" value="1"/>
</dbReference>
<dbReference type="SUPFAM" id="SSF51445">
    <property type="entry name" value="(Trans)glycosidases"/>
    <property type="match status" value="1"/>
</dbReference>
<gene>
    <name evidence="6" type="ORF">LZ495_36045</name>
</gene>
<dbReference type="AlphaFoldDB" id="A0AA41Q7D5"/>
<dbReference type="GO" id="GO:0005975">
    <property type="term" value="P:carbohydrate metabolic process"/>
    <property type="evidence" value="ECO:0007669"/>
    <property type="project" value="InterPro"/>
</dbReference>
<dbReference type="InterPro" id="IPR050288">
    <property type="entry name" value="Cellulose_deg_GH3"/>
</dbReference>
<dbReference type="PANTHER" id="PTHR42715:SF10">
    <property type="entry name" value="BETA-GLUCOSIDASE"/>
    <property type="match status" value="1"/>
</dbReference>
<keyword evidence="2 4" id="KW-0378">Hydrolase</keyword>
<dbReference type="PROSITE" id="PS00775">
    <property type="entry name" value="GLYCOSYL_HYDROL_F3"/>
    <property type="match status" value="1"/>
</dbReference>
<dbReference type="Pfam" id="PF00933">
    <property type="entry name" value="Glyco_hydro_3"/>
    <property type="match status" value="1"/>
</dbReference>
<dbReference type="Pfam" id="PF14310">
    <property type="entry name" value="Fn3-like"/>
    <property type="match status" value="1"/>
</dbReference>
<dbReference type="Gene3D" id="3.20.20.300">
    <property type="entry name" value="Glycoside hydrolase, family 3, N-terminal domain"/>
    <property type="match status" value="1"/>
</dbReference>
<evidence type="ECO:0000256" key="3">
    <source>
        <dbReference type="ARBA" id="ARBA00023277"/>
    </source>
</evidence>
<keyword evidence="3" id="KW-0119">Carbohydrate metabolism</keyword>
<dbReference type="Gene3D" id="2.60.120.260">
    <property type="entry name" value="Galactose-binding domain-like"/>
    <property type="match status" value="1"/>
</dbReference>
<dbReference type="RefSeq" id="WP_235057372.1">
    <property type="nucleotide sequence ID" value="NZ_JAKFHA010000036.1"/>
</dbReference>
<dbReference type="InterPro" id="IPR013783">
    <property type="entry name" value="Ig-like_fold"/>
</dbReference>
<dbReference type="GO" id="GO:0004553">
    <property type="term" value="F:hydrolase activity, hydrolyzing O-glycosyl compounds"/>
    <property type="evidence" value="ECO:0007669"/>
    <property type="project" value="InterPro"/>
</dbReference>